<accession>A0AC34F2B1</accession>
<protein>
    <submittedName>
        <fullName evidence="2">Uncharacterized protein</fullName>
    </submittedName>
</protein>
<dbReference type="Proteomes" id="UP000887579">
    <property type="component" value="Unplaced"/>
</dbReference>
<evidence type="ECO:0000313" key="2">
    <source>
        <dbReference type="WBParaSite" id="ES5_v2.g11034.t1"/>
    </source>
</evidence>
<evidence type="ECO:0000313" key="1">
    <source>
        <dbReference type="Proteomes" id="UP000887579"/>
    </source>
</evidence>
<organism evidence="1 2">
    <name type="scientific">Panagrolaimus sp. ES5</name>
    <dbReference type="NCBI Taxonomy" id="591445"/>
    <lineage>
        <taxon>Eukaryota</taxon>
        <taxon>Metazoa</taxon>
        <taxon>Ecdysozoa</taxon>
        <taxon>Nematoda</taxon>
        <taxon>Chromadorea</taxon>
        <taxon>Rhabditida</taxon>
        <taxon>Tylenchina</taxon>
        <taxon>Panagrolaimomorpha</taxon>
        <taxon>Panagrolaimoidea</taxon>
        <taxon>Panagrolaimidae</taxon>
        <taxon>Panagrolaimus</taxon>
    </lineage>
</organism>
<name>A0AC34F2B1_9BILA</name>
<dbReference type="WBParaSite" id="ES5_v2.g11034.t1">
    <property type="protein sequence ID" value="ES5_v2.g11034.t1"/>
    <property type="gene ID" value="ES5_v2.g11034"/>
</dbReference>
<proteinExistence type="predicted"/>
<sequence length="200" mass="22686">MDQKEFAEKEDDEKKDLDESEATKEEESPPQDQSTNPSQFPNVPPFRCENPDDYENHPFFAKFMAGGHSIWGVWKPNLIEHAKLHQQNQFGCAERDRFSSIFENEPNRPVNNYIPFHLHATQSAAVVPPTEPQPSSSSTSSSSSSSSSRQNVPPKTKYRVVKHQLHPIYEDVYEDPSADPNADPNADPSDDEEEHQPHDS</sequence>
<reference evidence="2" key="1">
    <citation type="submission" date="2022-11" db="UniProtKB">
        <authorList>
            <consortium name="WormBaseParasite"/>
        </authorList>
    </citation>
    <scope>IDENTIFICATION</scope>
</reference>